<gene>
    <name evidence="3" type="ORF">MKO06_06650</name>
</gene>
<keyword evidence="4" id="KW-1185">Reference proteome</keyword>
<feature type="domain" description="Glycosyl transferase family 1" evidence="1">
    <location>
        <begin position="211"/>
        <end position="354"/>
    </location>
</feature>
<proteinExistence type="predicted"/>
<dbReference type="AlphaFoldDB" id="A0A9X2IB58"/>
<organism evidence="3 4">
    <name type="scientific">Christiangramia oceanisediminis</name>
    <dbReference type="NCBI Taxonomy" id="2920386"/>
    <lineage>
        <taxon>Bacteria</taxon>
        <taxon>Pseudomonadati</taxon>
        <taxon>Bacteroidota</taxon>
        <taxon>Flavobacteriia</taxon>
        <taxon>Flavobacteriales</taxon>
        <taxon>Flavobacteriaceae</taxon>
        <taxon>Christiangramia</taxon>
    </lineage>
</organism>
<accession>A0A9X2IB58</accession>
<dbReference type="InterPro" id="IPR028098">
    <property type="entry name" value="Glyco_trans_4-like_N"/>
</dbReference>
<sequence>MNYLRIIATMDPKSGGPCQGIRNSVPVQKKAGIENEVLCFDDPNAEFLKQSDLLIHALGPAIGPYAFSKGLKPWLEENLKRFDVAIIHGLWLYNSYGTFKVWNALKKRNKKVPELFVMPHGMLDPYFQKARSRKLKAIRNWFFWNIIEKQVVNGASGLLFTCERELELARETFNHYKPKKELNVGYGIPQPPDFDKKVSKVFYRKCAGLSRKPFWLFLSRIHPKKGVDILVEAYTRLKAENFEVPELVIAGPGLDTKFGFKIREMGKKQGIYFPGMLTGFEKWSAFHLCEIFILPSHQENFGIAIVEAMACKKPVLITDKVNIWKEISTENAGYISKDNKQGVYEMLKNWYHMKLAEKAEISSNAFKLYLNKFCVEKTARNMVHQIENGEKIETEPFTRFLRMDA</sequence>
<dbReference type="Proteomes" id="UP001155280">
    <property type="component" value="Unassembled WGS sequence"/>
</dbReference>
<reference evidence="3" key="1">
    <citation type="submission" date="2022-07" db="EMBL/GenBank/DDBJ databases">
        <title>Gramela sediminis sp. nov., isolated from deep-sea sediment of the Indian Ocean.</title>
        <authorList>
            <person name="Shi H."/>
        </authorList>
    </citation>
    <scope>NUCLEOTIDE SEQUENCE</scope>
    <source>
        <strain evidence="3">GC03-9</strain>
    </source>
</reference>
<dbReference type="SUPFAM" id="SSF53756">
    <property type="entry name" value="UDP-Glycosyltransferase/glycogen phosphorylase"/>
    <property type="match status" value="1"/>
</dbReference>
<dbReference type="Pfam" id="PF00534">
    <property type="entry name" value="Glycos_transf_1"/>
    <property type="match status" value="1"/>
</dbReference>
<keyword evidence="3" id="KW-0808">Transferase</keyword>
<dbReference type="EC" id="2.4.-.-" evidence="3"/>
<evidence type="ECO:0000259" key="2">
    <source>
        <dbReference type="Pfam" id="PF13579"/>
    </source>
</evidence>
<protein>
    <submittedName>
        <fullName evidence="3">Glycosyltransferase</fullName>
        <ecNumber evidence="3">2.4.-.-</ecNumber>
    </submittedName>
</protein>
<feature type="domain" description="Glycosyltransferase subfamily 4-like N-terminal" evidence="2">
    <location>
        <begin position="28"/>
        <end position="172"/>
    </location>
</feature>
<name>A0A9X2IB58_9FLAO</name>
<dbReference type="RefSeq" id="WP_241549975.1">
    <property type="nucleotide sequence ID" value="NZ_JANCNS010000001.1"/>
</dbReference>
<dbReference type="GO" id="GO:0016757">
    <property type="term" value="F:glycosyltransferase activity"/>
    <property type="evidence" value="ECO:0007669"/>
    <property type="project" value="UniProtKB-KW"/>
</dbReference>
<evidence type="ECO:0000259" key="1">
    <source>
        <dbReference type="Pfam" id="PF00534"/>
    </source>
</evidence>
<dbReference type="InterPro" id="IPR001296">
    <property type="entry name" value="Glyco_trans_1"/>
</dbReference>
<dbReference type="EMBL" id="JANCNS010000001">
    <property type="protein sequence ID" value="MCP9199578.1"/>
    <property type="molecule type" value="Genomic_DNA"/>
</dbReference>
<dbReference type="Gene3D" id="3.40.50.2000">
    <property type="entry name" value="Glycogen Phosphorylase B"/>
    <property type="match status" value="2"/>
</dbReference>
<evidence type="ECO:0000313" key="3">
    <source>
        <dbReference type="EMBL" id="MCP9199578.1"/>
    </source>
</evidence>
<keyword evidence="3" id="KW-0328">Glycosyltransferase</keyword>
<evidence type="ECO:0000313" key="4">
    <source>
        <dbReference type="Proteomes" id="UP001155280"/>
    </source>
</evidence>
<dbReference type="Pfam" id="PF13579">
    <property type="entry name" value="Glyco_trans_4_4"/>
    <property type="match status" value="1"/>
</dbReference>
<dbReference type="PANTHER" id="PTHR12526">
    <property type="entry name" value="GLYCOSYLTRANSFERASE"/>
    <property type="match status" value="1"/>
</dbReference>
<comment type="caution">
    <text evidence="3">The sequence shown here is derived from an EMBL/GenBank/DDBJ whole genome shotgun (WGS) entry which is preliminary data.</text>
</comment>